<reference evidence="2" key="2">
    <citation type="submission" date="2018-05" db="EMBL/GenBank/DDBJ databases">
        <authorList>
            <person name="Moura L."/>
            <person name="Setubal J.C."/>
        </authorList>
    </citation>
    <scope>NUCLEOTIDE SEQUENCE</scope>
    <source>
        <strain evidence="2">ZC4RG45</strain>
    </source>
</reference>
<evidence type="ECO:0000313" key="2">
    <source>
        <dbReference type="EMBL" id="MFO7193890.1"/>
    </source>
</evidence>
<reference evidence="2" key="4">
    <citation type="submission" date="2023-08" db="EMBL/GenBank/DDBJ databases">
        <authorList>
            <person name="Guima S.E.S."/>
            <person name="Martins L.F."/>
            <person name="Silva A.M."/>
            <person name="Setubal J.C."/>
        </authorList>
    </citation>
    <scope>NUCLEOTIDE SEQUENCE</scope>
    <source>
        <strain evidence="2">ZC4RG45</strain>
    </source>
</reference>
<dbReference type="STRING" id="1111738.GCA_000427905_01915"/>
<keyword evidence="1" id="KW-1133">Transmembrane helix</keyword>
<dbReference type="EMBL" id="QGUI01000056">
    <property type="protein sequence ID" value="PZN00842.1"/>
    <property type="molecule type" value="Genomic_DNA"/>
</dbReference>
<protein>
    <recommendedName>
        <fullName evidence="5">Transmembrane protein</fullName>
    </recommendedName>
</protein>
<keyword evidence="1" id="KW-0812">Transmembrane</keyword>
<feature type="transmembrane region" description="Helical" evidence="1">
    <location>
        <begin position="155"/>
        <end position="174"/>
    </location>
</feature>
<dbReference type="EMBL" id="QGUI02000296">
    <property type="protein sequence ID" value="MFO7193890.1"/>
    <property type="molecule type" value="Genomic_DNA"/>
</dbReference>
<feature type="transmembrane region" description="Helical" evidence="1">
    <location>
        <begin position="32"/>
        <end position="54"/>
    </location>
</feature>
<organism evidence="3">
    <name type="scientific">Thermocrispum agreste</name>
    <dbReference type="NCBI Taxonomy" id="37925"/>
    <lineage>
        <taxon>Bacteria</taxon>
        <taxon>Bacillati</taxon>
        <taxon>Actinomycetota</taxon>
        <taxon>Actinomycetes</taxon>
        <taxon>Pseudonocardiales</taxon>
        <taxon>Pseudonocardiaceae</taxon>
        <taxon>Thermocrispum</taxon>
    </lineage>
</organism>
<name>A0A2W4JR22_9PSEU</name>
<comment type="caution">
    <text evidence="3">The sequence shown here is derived from an EMBL/GenBank/DDBJ whole genome shotgun (WGS) entry which is preliminary data.</text>
</comment>
<dbReference type="PANTHER" id="PTHR42305:SF1">
    <property type="entry name" value="MEMBRANE PROTEIN RV1733C-RELATED"/>
    <property type="match status" value="1"/>
</dbReference>
<keyword evidence="1" id="KW-0472">Membrane</keyword>
<dbReference type="AlphaFoldDB" id="A0A2W4JR22"/>
<evidence type="ECO:0008006" key="5">
    <source>
        <dbReference type="Google" id="ProtNLM"/>
    </source>
</evidence>
<evidence type="ECO:0000313" key="3">
    <source>
        <dbReference type="EMBL" id="PZN00842.1"/>
    </source>
</evidence>
<sequence length="196" mass="20975">MGEEASHRPARMTQWLRLLRSRNGLVRTADRIEAAVVGFCVTAALGALPVVGVIGSTVHADLLEQADRQRAESRPTIATLVSDAPPAHPGTVAPVSAPVEWTAAGGRHTGTAHVPAGSKAGVTVTVWVDGRGERVPQPLTDEEAALNAALNATRMWLGFVALLATVCCLGHWLLNRRRYAAWAAEWHRVSRTWGTN</sequence>
<evidence type="ECO:0000313" key="4">
    <source>
        <dbReference type="Proteomes" id="UP000249324"/>
    </source>
</evidence>
<reference evidence="2 4" key="3">
    <citation type="journal article" date="2021" name="BMC Genomics">
        <title>Genome-resolved metagenome and metatranscriptome analyses of thermophilic composting reveal key bacterial players and their metabolic interactions.</title>
        <authorList>
            <person name="Braga L.P.P."/>
            <person name="Pereira R.V."/>
            <person name="Martins L.F."/>
            <person name="Moura L.M.S."/>
            <person name="Sanchez F.B."/>
            <person name="Patane J.S.L."/>
            <person name="da Silva A.M."/>
            <person name="Setubal J.C."/>
        </authorList>
    </citation>
    <scope>NUCLEOTIDE SEQUENCE [LARGE SCALE GENOMIC DNA]</scope>
    <source>
        <strain evidence="2">ZC4RG45</strain>
    </source>
</reference>
<proteinExistence type="predicted"/>
<gene>
    <name evidence="2" type="ORF">DIU77_016735</name>
    <name evidence="3" type="ORF">DIU77_02535</name>
</gene>
<dbReference type="PANTHER" id="PTHR42305">
    <property type="entry name" value="MEMBRANE PROTEIN RV1733C-RELATED"/>
    <property type="match status" value="1"/>
</dbReference>
<evidence type="ECO:0000256" key="1">
    <source>
        <dbReference type="SAM" id="Phobius"/>
    </source>
</evidence>
<reference evidence="3" key="1">
    <citation type="submission" date="2018-05" db="EMBL/GenBank/DDBJ databases">
        <authorList>
            <person name="Lanie J.A."/>
            <person name="Ng W.-L."/>
            <person name="Kazmierczak K.M."/>
            <person name="Andrzejewski T.M."/>
            <person name="Davidsen T.M."/>
            <person name="Wayne K.J."/>
            <person name="Tettelin H."/>
            <person name="Glass J.I."/>
            <person name="Rusch D."/>
            <person name="Podicherti R."/>
            <person name="Tsui H.-C.T."/>
            <person name="Winkler M.E."/>
        </authorList>
    </citation>
    <scope>NUCLEOTIDE SEQUENCE</scope>
    <source>
        <strain evidence="3">ZC4RG45</strain>
    </source>
</reference>
<accession>A0A2W4JR22</accession>
<dbReference type="Proteomes" id="UP000249324">
    <property type="component" value="Unassembled WGS sequence"/>
</dbReference>
<dbReference type="InterPro" id="IPR039708">
    <property type="entry name" value="MT1774/Rv1733c-like"/>
</dbReference>